<dbReference type="GO" id="GO:0003906">
    <property type="term" value="F:DNA-(apurinic or apyrimidinic site) endonuclease activity"/>
    <property type="evidence" value="ECO:0007669"/>
    <property type="project" value="EnsemblFungi"/>
</dbReference>
<evidence type="ECO:0000259" key="10">
    <source>
        <dbReference type="Pfam" id="PF01261"/>
    </source>
</evidence>
<evidence type="ECO:0000256" key="9">
    <source>
        <dbReference type="SAM" id="MobiDB-lite"/>
    </source>
</evidence>
<gene>
    <name evidence="11" type="ORF">NEDG_01413</name>
</gene>
<keyword evidence="7" id="KW-0862">Zinc</keyword>
<dbReference type="GO" id="GO:0003677">
    <property type="term" value="F:DNA binding"/>
    <property type="evidence" value="ECO:0007669"/>
    <property type="project" value="InterPro"/>
</dbReference>
<dbReference type="NCBIfam" id="NF002199">
    <property type="entry name" value="PRK01060.1-4"/>
    <property type="match status" value="1"/>
</dbReference>
<dbReference type="InterPro" id="IPR001719">
    <property type="entry name" value="AP_endonuc_2"/>
</dbReference>
<dbReference type="Gene3D" id="3.20.20.150">
    <property type="entry name" value="Divalent-metal-dependent TIM barrel enzymes"/>
    <property type="match status" value="1"/>
</dbReference>
<name>A0A177ED73_9MICR</name>
<evidence type="ECO:0000256" key="8">
    <source>
        <dbReference type="ARBA" id="ARBA00023204"/>
    </source>
</evidence>
<evidence type="ECO:0000256" key="1">
    <source>
        <dbReference type="ARBA" id="ARBA00001947"/>
    </source>
</evidence>
<dbReference type="STRING" id="1805483.A0A177ED73"/>
<dbReference type="GO" id="GO:0008311">
    <property type="term" value="F:double-stranded DNA 3'-5' DNA exonuclease activity"/>
    <property type="evidence" value="ECO:0007669"/>
    <property type="project" value="EnsemblFungi"/>
</dbReference>
<dbReference type="EMBL" id="LTDL01000041">
    <property type="protein sequence ID" value="OAG29340.1"/>
    <property type="molecule type" value="Genomic_DNA"/>
</dbReference>
<evidence type="ECO:0000256" key="3">
    <source>
        <dbReference type="ARBA" id="ARBA00021759"/>
    </source>
</evidence>
<evidence type="ECO:0000313" key="12">
    <source>
        <dbReference type="Proteomes" id="UP000185944"/>
    </source>
</evidence>
<dbReference type="NCBIfam" id="TIGR00587">
    <property type="entry name" value="nfo"/>
    <property type="match status" value="1"/>
</dbReference>
<evidence type="ECO:0000313" key="11">
    <source>
        <dbReference type="EMBL" id="OAG29340.1"/>
    </source>
</evidence>
<protein>
    <recommendedName>
        <fullName evidence="3">Apurinic-apyrimidinic endonuclease 1</fullName>
    </recommendedName>
</protein>
<evidence type="ECO:0000256" key="6">
    <source>
        <dbReference type="ARBA" id="ARBA00022801"/>
    </source>
</evidence>
<dbReference type="InterPro" id="IPR018246">
    <property type="entry name" value="AP_endonuc_F2_Zn_BS"/>
</dbReference>
<dbReference type="VEuPathDB" id="MicrosporidiaDB:NEDG_01413"/>
<dbReference type="PROSITE" id="PS00731">
    <property type="entry name" value="AP_NUCLEASE_F2_3"/>
    <property type="match status" value="1"/>
</dbReference>
<feature type="region of interest" description="Disordered" evidence="9">
    <location>
        <begin position="1"/>
        <end position="23"/>
    </location>
</feature>
<dbReference type="PANTHER" id="PTHR21445:SF0">
    <property type="entry name" value="APURINIC-APYRIMIDINIC ENDONUCLEASE"/>
    <property type="match status" value="1"/>
</dbReference>
<comment type="cofactor">
    <cofactor evidence="1">
        <name>Zn(2+)</name>
        <dbReference type="ChEBI" id="CHEBI:29105"/>
    </cofactor>
</comment>
<dbReference type="OrthoDB" id="7663182at2759"/>
<dbReference type="PROSITE" id="PS00729">
    <property type="entry name" value="AP_NUCLEASE_F2_1"/>
    <property type="match status" value="1"/>
</dbReference>
<dbReference type="GO" id="GO:0006284">
    <property type="term" value="P:base-excision repair"/>
    <property type="evidence" value="ECO:0007669"/>
    <property type="project" value="EnsemblFungi"/>
</dbReference>
<comment type="caution">
    <text evidence="11">The sequence shown here is derived from an EMBL/GenBank/DDBJ whole genome shotgun (WGS) entry which is preliminary data.</text>
</comment>
<sequence length="310" mass="34123">MKDQHQRQLLSFAKKKEGPKIAQASSQDIEKSQKFVGAHVSSQGGVDTVFERAASVNGRAVAMFLKNQKTYAAKPLDPGAVLRFQALKTHDHILPHASYLINLAQPDPEKARRSYALFLDELKRCEQLGILLCNFHPGSNVAKLPIEQACLLISENINRAHRETSAVIVVIENMAGQGSVVGASFGELRCIIDGVLDKARVGVCLDTCHLFGAGYDIRTKESFALVMEEFDRLVGLSYLKGMHLNDSKMPLGSRKDRHESLGRGLIGLEAFAYVMTSPLFTNIPLILETPDPSRYREEISLLYGLSVGST</sequence>
<dbReference type="GO" id="GO:0005739">
    <property type="term" value="C:mitochondrion"/>
    <property type="evidence" value="ECO:0007669"/>
    <property type="project" value="EnsemblFungi"/>
</dbReference>
<dbReference type="GeneID" id="93647763"/>
<dbReference type="InterPro" id="IPR013022">
    <property type="entry name" value="Xyl_isomerase-like_TIM-brl"/>
</dbReference>
<evidence type="ECO:0000256" key="7">
    <source>
        <dbReference type="ARBA" id="ARBA00022833"/>
    </source>
</evidence>
<dbReference type="RefSeq" id="XP_067544019.1">
    <property type="nucleotide sequence ID" value="XM_067688831.1"/>
</dbReference>
<dbReference type="Pfam" id="PF01261">
    <property type="entry name" value="AP_endonuc_2"/>
    <property type="match status" value="1"/>
</dbReference>
<dbReference type="InterPro" id="IPR036237">
    <property type="entry name" value="Xyl_isomerase-like_sf"/>
</dbReference>
<evidence type="ECO:0000256" key="5">
    <source>
        <dbReference type="ARBA" id="ARBA00022763"/>
    </source>
</evidence>
<dbReference type="GO" id="GO:0017005">
    <property type="term" value="F:3'-tyrosyl-DNA phosphodiesterase activity"/>
    <property type="evidence" value="ECO:0007669"/>
    <property type="project" value="EnsemblFungi"/>
</dbReference>
<keyword evidence="4" id="KW-0479">Metal-binding</keyword>
<dbReference type="GO" id="GO:0008270">
    <property type="term" value="F:zinc ion binding"/>
    <property type="evidence" value="ECO:0007669"/>
    <property type="project" value="InterPro"/>
</dbReference>
<dbReference type="SUPFAM" id="SSF51658">
    <property type="entry name" value="Xylose isomerase-like"/>
    <property type="match status" value="1"/>
</dbReference>
<keyword evidence="6" id="KW-0378">Hydrolase</keyword>
<dbReference type="AlphaFoldDB" id="A0A177ED73"/>
<feature type="domain" description="Xylose isomerase-like TIM barrel" evidence="10">
    <location>
        <begin position="50"/>
        <end position="302"/>
    </location>
</feature>
<dbReference type="PROSITE" id="PS00730">
    <property type="entry name" value="AP_NUCLEASE_F2_2"/>
    <property type="match status" value="1"/>
</dbReference>
<reference evidence="11 12" key="1">
    <citation type="submission" date="2016-02" db="EMBL/GenBank/DDBJ databases">
        <title>Discovery of a natural microsporidian pathogen with a broad tissue tropism in Caenorhabditis elegans.</title>
        <authorList>
            <person name="Luallen R.J."/>
            <person name="Reinke A.W."/>
            <person name="Tong L."/>
            <person name="Botts M.R."/>
            <person name="Felix M.-A."/>
            <person name="Troemel E.R."/>
        </authorList>
    </citation>
    <scope>NUCLEOTIDE SEQUENCE [LARGE SCALE GENOMIC DNA]</scope>
    <source>
        <strain evidence="11 12">JUm2807</strain>
    </source>
</reference>
<dbReference type="FunFam" id="3.20.20.150:FF:000001">
    <property type="entry name" value="Probable endonuclease 4"/>
    <property type="match status" value="1"/>
</dbReference>
<dbReference type="PANTHER" id="PTHR21445">
    <property type="entry name" value="ENDONUCLEASE IV ENDODEOXYRIBONUCLEASE IV"/>
    <property type="match status" value="1"/>
</dbReference>
<dbReference type="HAMAP" id="MF_00152">
    <property type="entry name" value="Nfo"/>
    <property type="match status" value="1"/>
</dbReference>
<evidence type="ECO:0000256" key="4">
    <source>
        <dbReference type="ARBA" id="ARBA00022723"/>
    </source>
</evidence>
<organism evidence="11 12">
    <name type="scientific">Nematocida displodere</name>
    <dbReference type="NCBI Taxonomy" id="1805483"/>
    <lineage>
        <taxon>Eukaryota</taxon>
        <taxon>Fungi</taxon>
        <taxon>Fungi incertae sedis</taxon>
        <taxon>Microsporidia</taxon>
        <taxon>Nematocida</taxon>
    </lineage>
</organism>
<dbReference type="SMART" id="SM00518">
    <property type="entry name" value="AP2Ec"/>
    <property type="match status" value="1"/>
</dbReference>
<accession>A0A177ED73</accession>
<dbReference type="PROSITE" id="PS51432">
    <property type="entry name" value="AP_NUCLEASE_F2_4"/>
    <property type="match status" value="1"/>
</dbReference>
<evidence type="ECO:0000256" key="2">
    <source>
        <dbReference type="ARBA" id="ARBA00005340"/>
    </source>
</evidence>
<keyword evidence="8" id="KW-0234">DNA repair</keyword>
<dbReference type="CDD" id="cd00019">
    <property type="entry name" value="AP2Ec"/>
    <property type="match status" value="1"/>
</dbReference>
<dbReference type="Proteomes" id="UP000185944">
    <property type="component" value="Unassembled WGS sequence"/>
</dbReference>
<keyword evidence="5" id="KW-0227">DNA damage</keyword>
<keyword evidence="12" id="KW-1185">Reference proteome</keyword>
<dbReference type="GO" id="GO:0005634">
    <property type="term" value="C:nucleus"/>
    <property type="evidence" value="ECO:0007669"/>
    <property type="project" value="EnsemblFungi"/>
</dbReference>
<proteinExistence type="inferred from homology"/>
<comment type="similarity">
    <text evidence="2">Belongs to the AP endonuclease 2 family.</text>
</comment>